<keyword evidence="6 9" id="KW-0788">Thiol protease</keyword>
<dbReference type="GO" id="GO:0043418">
    <property type="term" value="P:homocysteine catabolic process"/>
    <property type="evidence" value="ECO:0007669"/>
    <property type="project" value="TreeGrafter"/>
</dbReference>
<dbReference type="EC" id="3.4.22.40" evidence="2 9"/>
<dbReference type="PIRSF" id="PIRSF005700">
    <property type="entry name" value="PepC"/>
    <property type="match status" value="1"/>
</dbReference>
<sequence>MFPFCNWNSMGSNTSKETSSNGAPGSSGQEILNEKCTYFDSTSISELVNGLSLGAKDTSNAITVSHLSSWEAKLLADPKNRLAQNALSKNDIAAITATSGTNLSLKDRYFFNVEVDTIGSPSYLNNQKSSGRCWIFATCNVLRAHVIKNYNLDPQKFQLSQSYLFFYDKLEKANFFLENIIDTAEEDLDSRLLQFLFSGSVSDGGQWDMIVNVINKYGIVPNEVFPDNAQAVSTSKLNYVLTNKLREYALILRKLIAKGASKEEILGAKNAMNKEVYNIIALSLGTPPKPSDSFSWEFIDKDGKYSHFETSPVDFYQSHVKYDVSKRFSLINDPRNEYNALYTVDRLNNVYEGKPIEYVNVDLPNIKKVAIKMLKDNEPIFFGSDVGKFGDTASGVLDTGAYDYSLVFNTNMNITKLERLKTGSSAMTHAMVITGVHLDPKSGKPIRWKIENSWGDAVGDKGYFVMTDAWFDEYVFQIVTSKKYVEKATYDIWKAKDFKVLPFYDPMGALA</sequence>
<dbReference type="AlphaFoldDB" id="C4XYR1"/>
<dbReference type="PANTHER" id="PTHR10363">
    <property type="entry name" value="BLEOMYCIN HYDROLASE"/>
    <property type="match status" value="1"/>
</dbReference>
<dbReference type="Proteomes" id="UP000007703">
    <property type="component" value="Unassembled WGS sequence"/>
</dbReference>
<dbReference type="InterPro" id="IPR000169">
    <property type="entry name" value="Pept_cys_AS"/>
</dbReference>
<dbReference type="PROSITE" id="PS00139">
    <property type="entry name" value="THIOL_PROTEASE_CYS"/>
    <property type="match status" value="1"/>
</dbReference>
<keyword evidence="5 9" id="KW-0378">Hydrolase</keyword>
<dbReference type="VEuPathDB" id="FungiDB:CLUG_01084"/>
<name>C4XYR1_CLAL4</name>
<evidence type="ECO:0000256" key="7">
    <source>
        <dbReference type="ARBA" id="ARBA00025347"/>
    </source>
</evidence>
<comment type="function">
    <text evidence="7">The normal physiological role of the enzyme is unknown, but it is not essential for the viability of yeast cells. Has aminopeptidase activity, shortening substrate peptides sequentially by 1 amino acid. Has bleomycin hydrolase activity, which can protect the cell from the toxic effects of bleomycin. Has homocysteine-thiolactonase activity, protecting the cell against homocysteine toxicity. Acts as a repressor in the GAL4 regulatory system, but this does not require either the peptidase or nucleic acid-binding activities.</text>
</comment>
<keyword evidence="9" id="KW-0963">Cytoplasm</keyword>
<keyword evidence="4 9" id="KW-0645">Protease</keyword>
<comment type="subunit">
    <text evidence="8">Homohexamer. Binds to nucleic acids. Binds single-stranded DNA and RNA with higher affinity than double-stranded DNA.</text>
</comment>
<evidence type="ECO:0000313" key="11">
    <source>
        <dbReference type="EMBL" id="EEQ36961.1"/>
    </source>
</evidence>
<dbReference type="InterPro" id="IPR025660">
    <property type="entry name" value="Pept_his_AS"/>
</dbReference>
<evidence type="ECO:0000313" key="12">
    <source>
        <dbReference type="Proteomes" id="UP000007703"/>
    </source>
</evidence>
<evidence type="ECO:0000256" key="8">
    <source>
        <dbReference type="ARBA" id="ARBA00026080"/>
    </source>
</evidence>
<dbReference type="SUPFAM" id="SSF54001">
    <property type="entry name" value="Cysteine proteinases"/>
    <property type="match status" value="1"/>
</dbReference>
<dbReference type="HOGENOM" id="CLU_038600_0_1_1"/>
<dbReference type="EMBL" id="CH408076">
    <property type="protein sequence ID" value="EEQ36961.1"/>
    <property type="molecule type" value="Genomic_DNA"/>
</dbReference>
<organism evidence="11 12">
    <name type="scientific">Clavispora lusitaniae (strain ATCC 42720)</name>
    <name type="common">Yeast</name>
    <name type="synonym">Candida lusitaniae</name>
    <dbReference type="NCBI Taxonomy" id="306902"/>
    <lineage>
        <taxon>Eukaryota</taxon>
        <taxon>Fungi</taxon>
        <taxon>Dikarya</taxon>
        <taxon>Ascomycota</taxon>
        <taxon>Saccharomycotina</taxon>
        <taxon>Pichiomycetes</taxon>
        <taxon>Metschnikowiaceae</taxon>
        <taxon>Clavispora</taxon>
    </lineage>
</organism>
<dbReference type="KEGG" id="clu:CLUG_01084"/>
<evidence type="ECO:0000256" key="1">
    <source>
        <dbReference type="ARBA" id="ARBA00000423"/>
    </source>
</evidence>
<dbReference type="OrthoDB" id="2666448at2759"/>
<evidence type="ECO:0000256" key="4">
    <source>
        <dbReference type="ARBA" id="ARBA00022670"/>
    </source>
</evidence>
<proteinExistence type="inferred from homology"/>
<accession>C4XYR1</accession>
<evidence type="ECO:0000256" key="5">
    <source>
        <dbReference type="ARBA" id="ARBA00022801"/>
    </source>
</evidence>
<dbReference type="Gene3D" id="3.90.70.10">
    <property type="entry name" value="Cysteine proteinases"/>
    <property type="match status" value="1"/>
</dbReference>
<comment type="catalytic activity">
    <reaction evidence="1 9">
        <text>Inactivates bleomycin B2 (a cytotoxic glycometallopeptide) by hydrolysis of a carboxyamide bond of beta-aminoalanine, but also shows general aminopeptidase activity. The specificity varies somewhat with source, but amino acid arylamides of Met, Leu and Ala are preferred.</text>
        <dbReference type="EC" id="3.4.22.40"/>
    </reaction>
</comment>
<dbReference type="GO" id="GO:0009636">
    <property type="term" value="P:response to toxic substance"/>
    <property type="evidence" value="ECO:0007669"/>
    <property type="project" value="TreeGrafter"/>
</dbReference>
<protein>
    <recommendedName>
        <fullName evidence="3 9">Cysteine proteinase 1, mitochondrial</fullName>
        <ecNumber evidence="2 9">3.4.22.40</ecNumber>
    </recommendedName>
</protein>
<comment type="similarity">
    <text evidence="9">Belongs to the peptidase C1 family.</text>
</comment>
<comment type="subcellular location">
    <subcellularLocation>
        <location evidence="9">Mitochondrion</location>
    </subcellularLocation>
    <subcellularLocation>
        <location evidence="9">Cytoplasm</location>
    </subcellularLocation>
</comment>
<dbReference type="GO" id="GO:0004197">
    <property type="term" value="F:cysteine-type endopeptidase activity"/>
    <property type="evidence" value="ECO:0007669"/>
    <property type="project" value="UniProtKB-EC"/>
</dbReference>
<gene>
    <name evidence="11" type="ORF">CLUG_01084</name>
</gene>
<dbReference type="Pfam" id="PF03051">
    <property type="entry name" value="Peptidase_C1_2"/>
    <property type="match status" value="1"/>
</dbReference>
<dbReference type="CDD" id="cd00585">
    <property type="entry name" value="Peptidase_C1B"/>
    <property type="match status" value="1"/>
</dbReference>
<dbReference type="GO" id="GO:0005739">
    <property type="term" value="C:mitochondrion"/>
    <property type="evidence" value="ECO:0007669"/>
    <property type="project" value="UniProtKB-SubCell"/>
</dbReference>
<keyword evidence="9" id="KW-0496">Mitochondrion</keyword>
<dbReference type="PANTHER" id="PTHR10363:SF2">
    <property type="entry name" value="BLEOMYCIN HYDROLASE"/>
    <property type="match status" value="1"/>
</dbReference>
<dbReference type="PROSITE" id="PS00639">
    <property type="entry name" value="THIOL_PROTEASE_HIS"/>
    <property type="match status" value="1"/>
</dbReference>
<dbReference type="GeneID" id="8499501"/>
<dbReference type="OMA" id="QSYTFFW"/>
<reference evidence="11 12" key="1">
    <citation type="journal article" date="2009" name="Nature">
        <title>Evolution of pathogenicity and sexual reproduction in eight Candida genomes.</title>
        <authorList>
            <person name="Butler G."/>
            <person name="Rasmussen M.D."/>
            <person name="Lin M.F."/>
            <person name="Santos M.A."/>
            <person name="Sakthikumar S."/>
            <person name="Munro C.A."/>
            <person name="Rheinbay E."/>
            <person name="Grabherr M."/>
            <person name="Forche A."/>
            <person name="Reedy J.L."/>
            <person name="Agrafioti I."/>
            <person name="Arnaud M.B."/>
            <person name="Bates S."/>
            <person name="Brown A.J."/>
            <person name="Brunke S."/>
            <person name="Costanzo M.C."/>
            <person name="Fitzpatrick D.A."/>
            <person name="de Groot P.W."/>
            <person name="Harris D."/>
            <person name="Hoyer L.L."/>
            <person name="Hube B."/>
            <person name="Klis F.M."/>
            <person name="Kodira C."/>
            <person name="Lennard N."/>
            <person name="Logue M.E."/>
            <person name="Martin R."/>
            <person name="Neiman A.M."/>
            <person name="Nikolaou E."/>
            <person name="Quail M.A."/>
            <person name="Quinn J."/>
            <person name="Santos M.C."/>
            <person name="Schmitzberger F.F."/>
            <person name="Sherlock G."/>
            <person name="Shah P."/>
            <person name="Silverstein K.A."/>
            <person name="Skrzypek M.S."/>
            <person name="Soll D."/>
            <person name="Staggs R."/>
            <person name="Stansfield I."/>
            <person name="Stumpf M.P."/>
            <person name="Sudbery P.E."/>
            <person name="Srikantha T."/>
            <person name="Zeng Q."/>
            <person name="Berman J."/>
            <person name="Berriman M."/>
            <person name="Heitman J."/>
            <person name="Gow N.A."/>
            <person name="Lorenz M.C."/>
            <person name="Birren B.W."/>
            <person name="Kellis M."/>
            <person name="Cuomo C.A."/>
        </authorList>
    </citation>
    <scope>NUCLEOTIDE SEQUENCE [LARGE SCALE GENOMIC DNA]</scope>
    <source>
        <strain evidence="11 12">ATCC 42720</strain>
    </source>
</reference>
<evidence type="ECO:0000256" key="10">
    <source>
        <dbReference type="PIRSR" id="PIRSR005700-1"/>
    </source>
</evidence>
<feature type="active site" evidence="10">
    <location>
        <position position="452"/>
    </location>
</feature>
<feature type="active site" evidence="10">
    <location>
        <position position="429"/>
    </location>
</feature>
<comment type="function">
    <text evidence="9">Has aminopeptidase activity, shortening substrate peptides sequentially by 1 amino acid. Has bleomycin hydrolase activity, which can protect the cell from the toxic effects of bleomycin. Has homocysteine-thiolactonase activity, protecting the cell against homocysteine toxicity.</text>
</comment>
<dbReference type="MEROPS" id="C01.085"/>
<dbReference type="GO" id="GO:0006508">
    <property type="term" value="P:proteolysis"/>
    <property type="evidence" value="ECO:0007669"/>
    <property type="project" value="UniProtKB-KW"/>
</dbReference>
<evidence type="ECO:0000256" key="3">
    <source>
        <dbReference type="ARBA" id="ARBA00016900"/>
    </source>
</evidence>
<evidence type="ECO:0000256" key="6">
    <source>
        <dbReference type="ARBA" id="ARBA00022807"/>
    </source>
</evidence>
<dbReference type="GO" id="GO:0070005">
    <property type="term" value="F:cysteine-type aminopeptidase activity"/>
    <property type="evidence" value="ECO:0007669"/>
    <property type="project" value="InterPro"/>
</dbReference>
<feature type="active site" evidence="10">
    <location>
        <position position="133"/>
    </location>
</feature>
<dbReference type="InParanoid" id="C4XYR1"/>
<evidence type="ECO:0000256" key="9">
    <source>
        <dbReference type="PIRNR" id="PIRNR005700"/>
    </source>
</evidence>
<dbReference type="InterPro" id="IPR004134">
    <property type="entry name" value="Peptidase_C1B"/>
</dbReference>
<evidence type="ECO:0000256" key="2">
    <source>
        <dbReference type="ARBA" id="ARBA00012465"/>
    </source>
</evidence>
<dbReference type="InterPro" id="IPR038765">
    <property type="entry name" value="Papain-like_cys_pep_sf"/>
</dbReference>